<feature type="domain" description="Enoyl reductase (ER)" evidence="3">
    <location>
        <begin position="10"/>
        <end position="317"/>
    </location>
</feature>
<dbReference type="InterPro" id="IPR020843">
    <property type="entry name" value="ER"/>
</dbReference>
<dbReference type="RefSeq" id="WP_054761336.1">
    <property type="nucleotide sequence ID" value="NZ_AYYR01000013.1"/>
</dbReference>
<dbReference type="Pfam" id="PF13602">
    <property type="entry name" value="ADH_zinc_N_2"/>
    <property type="match status" value="1"/>
</dbReference>
<dbReference type="PANTHER" id="PTHR48106:SF18">
    <property type="entry name" value="QUINONE OXIDOREDUCTASE PIG3"/>
    <property type="match status" value="1"/>
</dbReference>
<accession>A0A0R2BDG4</accession>
<protein>
    <submittedName>
        <fullName evidence="4">Oxidoreductase</fullName>
    </submittedName>
</protein>
<dbReference type="SMART" id="SM00829">
    <property type="entry name" value="PKS_ER"/>
    <property type="match status" value="1"/>
</dbReference>
<dbReference type="PATRIC" id="fig|1423733.4.peg.402"/>
<evidence type="ECO:0000313" key="5">
    <source>
        <dbReference type="Proteomes" id="UP000051845"/>
    </source>
</evidence>
<dbReference type="SUPFAM" id="SSF51735">
    <property type="entry name" value="NAD(P)-binding Rossmann-fold domains"/>
    <property type="match status" value="1"/>
</dbReference>
<dbReference type="InterPro" id="IPR013154">
    <property type="entry name" value="ADH-like_N"/>
</dbReference>
<evidence type="ECO:0000259" key="3">
    <source>
        <dbReference type="SMART" id="SM00829"/>
    </source>
</evidence>
<dbReference type="AlphaFoldDB" id="A0A0R2BDG4"/>
<dbReference type="Gene3D" id="3.90.180.10">
    <property type="entry name" value="Medium-chain alcohol dehydrogenases, catalytic domain"/>
    <property type="match status" value="1"/>
</dbReference>
<gene>
    <name evidence="4" type="ORF">FC82_GL000381</name>
</gene>
<dbReference type="SUPFAM" id="SSF50129">
    <property type="entry name" value="GroES-like"/>
    <property type="match status" value="1"/>
</dbReference>
<reference evidence="4 5" key="1">
    <citation type="journal article" date="2015" name="Genome Announc.">
        <title>Expanding the biotechnology potential of lactobacilli through comparative genomics of 213 strains and associated genera.</title>
        <authorList>
            <person name="Sun Z."/>
            <person name="Harris H.M."/>
            <person name="McCann A."/>
            <person name="Guo C."/>
            <person name="Argimon S."/>
            <person name="Zhang W."/>
            <person name="Yang X."/>
            <person name="Jeffery I.B."/>
            <person name="Cooney J.C."/>
            <person name="Kagawa T.F."/>
            <person name="Liu W."/>
            <person name="Song Y."/>
            <person name="Salvetti E."/>
            <person name="Wrobel A."/>
            <person name="Rasinkangas P."/>
            <person name="Parkhill J."/>
            <person name="Rea M.C."/>
            <person name="O'Sullivan O."/>
            <person name="Ritari J."/>
            <person name="Douillard F.P."/>
            <person name="Paul Ross R."/>
            <person name="Yang R."/>
            <person name="Briner A.E."/>
            <person name="Felis G.E."/>
            <person name="de Vos W.M."/>
            <person name="Barrangou R."/>
            <person name="Klaenhammer T.R."/>
            <person name="Caufield P.W."/>
            <person name="Cui Y."/>
            <person name="Zhang H."/>
            <person name="O'Toole P.W."/>
        </authorList>
    </citation>
    <scope>NUCLEOTIDE SEQUENCE [LARGE SCALE GENOMIC DNA]</scope>
    <source>
        <strain evidence="4 5">DSM 20515</strain>
    </source>
</reference>
<keyword evidence="2" id="KW-0560">Oxidoreductase</keyword>
<evidence type="ECO:0000256" key="2">
    <source>
        <dbReference type="ARBA" id="ARBA00023002"/>
    </source>
</evidence>
<dbReference type="EMBL" id="AYYR01000013">
    <property type="protein sequence ID" value="KRM77143.1"/>
    <property type="molecule type" value="Genomic_DNA"/>
</dbReference>
<sequence length="321" mass="34875">MQAYVVEHPGGPEVLRLKEIPTPAVKPGWTRLKVLGFGINHSEIYTRKGESPSVKFPRVLGIEVVGEIDETSAPDTFELGQRVVSIMGEMGRAFDGSYAEYVLVPNTQIFPVKTTLSLRDLVAVPETYYTAYGIFKSLQLKETDSVLIRAATSGVGIADLRLIRAFNPHIQVTGTTRSEDKLNQLLTAGFDDVIIAPDSEKLPAGVGNFDKIIDLIGPLSVRDSLQHLNAFGIVSATGVLGNEWTVPDFDPVGDIPNNGYLTGFNSGEVSSTLMQELFDFIDQYDVQVAPAKVFNFNEVAQAHAYLSESGGLGKVIVMVEP</sequence>
<keyword evidence="1" id="KW-0521">NADP</keyword>
<organism evidence="4 5">
    <name type="scientific">Secundilactobacillus collinoides DSM 20515 = JCM 1123</name>
    <dbReference type="NCBI Taxonomy" id="1423733"/>
    <lineage>
        <taxon>Bacteria</taxon>
        <taxon>Bacillati</taxon>
        <taxon>Bacillota</taxon>
        <taxon>Bacilli</taxon>
        <taxon>Lactobacillales</taxon>
        <taxon>Lactobacillaceae</taxon>
        <taxon>Secundilactobacillus</taxon>
    </lineage>
</organism>
<dbReference type="STRING" id="33960.TY91_07075"/>
<comment type="caution">
    <text evidence="4">The sequence shown here is derived from an EMBL/GenBank/DDBJ whole genome shotgun (WGS) entry which is preliminary data.</text>
</comment>
<evidence type="ECO:0000313" key="4">
    <source>
        <dbReference type="EMBL" id="KRM77143.1"/>
    </source>
</evidence>
<dbReference type="GO" id="GO:0016651">
    <property type="term" value="F:oxidoreductase activity, acting on NAD(P)H"/>
    <property type="evidence" value="ECO:0007669"/>
    <property type="project" value="TreeGrafter"/>
</dbReference>
<dbReference type="GO" id="GO:0070402">
    <property type="term" value="F:NADPH binding"/>
    <property type="evidence" value="ECO:0007669"/>
    <property type="project" value="TreeGrafter"/>
</dbReference>
<dbReference type="Gene3D" id="3.40.50.720">
    <property type="entry name" value="NAD(P)-binding Rossmann-like Domain"/>
    <property type="match status" value="1"/>
</dbReference>
<proteinExistence type="predicted"/>
<dbReference type="Proteomes" id="UP000051845">
    <property type="component" value="Unassembled WGS sequence"/>
</dbReference>
<dbReference type="PANTHER" id="PTHR48106">
    <property type="entry name" value="QUINONE OXIDOREDUCTASE PIG3-RELATED"/>
    <property type="match status" value="1"/>
</dbReference>
<dbReference type="InterPro" id="IPR011032">
    <property type="entry name" value="GroES-like_sf"/>
</dbReference>
<evidence type="ECO:0000256" key="1">
    <source>
        <dbReference type="ARBA" id="ARBA00022857"/>
    </source>
</evidence>
<dbReference type="Pfam" id="PF08240">
    <property type="entry name" value="ADH_N"/>
    <property type="match status" value="1"/>
</dbReference>
<name>A0A0R2BDG4_SECCO</name>
<dbReference type="InterPro" id="IPR036291">
    <property type="entry name" value="NAD(P)-bd_dom_sf"/>
</dbReference>